<evidence type="ECO:0000256" key="1">
    <source>
        <dbReference type="SAM" id="Phobius"/>
    </source>
</evidence>
<feature type="transmembrane region" description="Helical" evidence="1">
    <location>
        <begin position="6"/>
        <end position="26"/>
    </location>
</feature>
<dbReference type="EMBL" id="QNBE01000010">
    <property type="protein sequence ID" value="RKX71396.1"/>
    <property type="molecule type" value="Genomic_DNA"/>
</dbReference>
<gene>
    <name evidence="3" type="ORF">DRP53_01805</name>
</gene>
<protein>
    <recommendedName>
        <fullName evidence="2">DUF6249 domain-containing protein</fullName>
    </recommendedName>
</protein>
<keyword evidence="1" id="KW-1133">Transmembrane helix</keyword>
<reference evidence="3 4" key="1">
    <citation type="submission" date="2018-06" db="EMBL/GenBank/DDBJ databases">
        <title>Extensive metabolic versatility and redundancy in microbially diverse, dynamic hydrothermal sediments.</title>
        <authorList>
            <person name="Dombrowski N."/>
            <person name="Teske A."/>
            <person name="Baker B.J."/>
        </authorList>
    </citation>
    <scope>NUCLEOTIDE SEQUENCE [LARGE SCALE GENOMIC DNA]</scope>
    <source>
        <strain evidence="3">B36_G15</strain>
    </source>
</reference>
<sequence>MDNIVGLVAVILIFGMPIIIVVAALITKYKTAKRRYEAVVKAIELGKDPEEIKSLFPTEKKKKRDALSYFRAGVIIVAIGFGLLAMGQISAGVFLLILGGAFFVLYLFQKQQQ</sequence>
<dbReference type="Pfam" id="PF19762">
    <property type="entry name" value="DUF6249"/>
    <property type="match status" value="1"/>
</dbReference>
<feature type="domain" description="DUF6249" evidence="2">
    <location>
        <begin position="8"/>
        <end position="108"/>
    </location>
</feature>
<feature type="transmembrane region" description="Helical" evidence="1">
    <location>
        <begin position="66"/>
        <end position="85"/>
    </location>
</feature>
<proteinExistence type="predicted"/>
<keyword evidence="1" id="KW-0812">Transmembrane</keyword>
<name>A0A660SMQ2_UNCW3</name>
<organism evidence="3 4">
    <name type="scientific">candidate division WOR-3 bacterium</name>
    <dbReference type="NCBI Taxonomy" id="2052148"/>
    <lineage>
        <taxon>Bacteria</taxon>
        <taxon>Bacteria division WOR-3</taxon>
    </lineage>
</organism>
<evidence type="ECO:0000313" key="4">
    <source>
        <dbReference type="Proteomes" id="UP000268469"/>
    </source>
</evidence>
<dbReference type="AlphaFoldDB" id="A0A660SMQ2"/>
<dbReference type="InterPro" id="IPR046216">
    <property type="entry name" value="DUF6249"/>
</dbReference>
<comment type="caution">
    <text evidence="3">The sequence shown here is derived from an EMBL/GenBank/DDBJ whole genome shotgun (WGS) entry which is preliminary data.</text>
</comment>
<feature type="transmembrane region" description="Helical" evidence="1">
    <location>
        <begin position="91"/>
        <end position="108"/>
    </location>
</feature>
<evidence type="ECO:0000313" key="3">
    <source>
        <dbReference type="EMBL" id="RKX71396.1"/>
    </source>
</evidence>
<accession>A0A660SMQ2</accession>
<evidence type="ECO:0000259" key="2">
    <source>
        <dbReference type="Pfam" id="PF19762"/>
    </source>
</evidence>
<dbReference type="Proteomes" id="UP000268469">
    <property type="component" value="Unassembled WGS sequence"/>
</dbReference>
<keyword evidence="1" id="KW-0472">Membrane</keyword>